<evidence type="ECO:0000256" key="4">
    <source>
        <dbReference type="PIRSR" id="PIRSR606823-2"/>
    </source>
</evidence>
<evidence type="ECO:0000313" key="10">
    <source>
        <dbReference type="Proteomes" id="UP000241890"/>
    </source>
</evidence>
<dbReference type="GO" id="GO:0005576">
    <property type="term" value="C:extracellular region"/>
    <property type="evidence" value="ECO:0007669"/>
    <property type="project" value="TreeGrafter"/>
</dbReference>
<comment type="catalytic activity">
    <reaction evidence="5">
        <text>an N-acylsphing-4-enine + H2O = sphing-4-enine + a fatty acid</text>
        <dbReference type="Rhea" id="RHEA:20856"/>
        <dbReference type="ChEBI" id="CHEBI:15377"/>
        <dbReference type="ChEBI" id="CHEBI:28868"/>
        <dbReference type="ChEBI" id="CHEBI:52639"/>
        <dbReference type="ChEBI" id="CHEBI:57756"/>
        <dbReference type="EC" id="3.5.1.23"/>
    </reaction>
</comment>
<evidence type="ECO:0000256" key="3">
    <source>
        <dbReference type="PIRSR" id="PIRSR606823-1"/>
    </source>
</evidence>
<gene>
    <name evidence="9" type="ORF">FCC1311_035282</name>
</gene>
<evidence type="ECO:0000256" key="6">
    <source>
        <dbReference type="SAM" id="SignalP"/>
    </source>
</evidence>
<feature type="binding site" evidence="4">
    <location>
        <position position="244"/>
    </location>
    <ligand>
        <name>Zn(2+)</name>
        <dbReference type="ChEBI" id="CHEBI:29105"/>
    </ligand>
</feature>
<keyword evidence="2 5" id="KW-0378">Hydrolase</keyword>
<organism evidence="9 10">
    <name type="scientific">Hondaea fermentalgiana</name>
    <dbReference type="NCBI Taxonomy" id="2315210"/>
    <lineage>
        <taxon>Eukaryota</taxon>
        <taxon>Sar</taxon>
        <taxon>Stramenopiles</taxon>
        <taxon>Bigyra</taxon>
        <taxon>Labyrinthulomycetes</taxon>
        <taxon>Thraustochytrida</taxon>
        <taxon>Thraustochytriidae</taxon>
        <taxon>Hondaea</taxon>
    </lineage>
</organism>
<keyword evidence="6" id="KW-0732">Signal</keyword>
<dbReference type="GO" id="GO:0042759">
    <property type="term" value="P:long-chain fatty acid biosynthetic process"/>
    <property type="evidence" value="ECO:0007669"/>
    <property type="project" value="TreeGrafter"/>
</dbReference>
<dbReference type="PANTHER" id="PTHR12670">
    <property type="entry name" value="CERAMIDASE"/>
    <property type="match status" value="1"/>
</dbReference>
<feature type="domain" description="Neutral/alkaline non-lysosomal ceramidase C-terminal" evidence="8">
    <location>
        <begin position="555"/>
        <end position="687"/>
    </location>
</feature>
<keyword evidence="4" id="KW-0479">Metal-binding</keyword>
<accession>A0A2R5G8B8</accession>
<protein>
    <recommendedName>
        <fullName evidence="5">Neutral ceramidase</fullName>
        <ecNumber evidence="5">3.5.1.23</ecNumber>
    </recommendedName>
</protein>
<dbReference type="InterPro" id="IPR038445">
    <property type="entry name" value="NCDase_C_sf"/>
</dbReference>
<dbReference type="GO" id="GO:0046872">
    <property type="term" value="F:metal ion binding"/>
    <property type="evidence" value="ECO:0007669"/>
    <property type="project" value="UniProtKB-KW"/>
</dbReference>
<dbReference type="GO" id="GO:0016020">
    <property type="term" value="C:membrane"/>
    <property type="evidence" value="ECO:0007669"/>
    <property type="project" value="GOC"/>
</dbReference>
<dbReference type="EMBL" id="BEYU01000029">
    <property type="protein sequence ID" value="GBG27306.1"/>
    <property type="molecule type" value="Genomic_DNA"/>
</dbReference>
<dbReference type="Pfam" id="PF04734">
    <property type="entry name" value="Ceramidase_alk"/>
    <property type="match status" value="1"/>
</dbReference>
<dbReference type="EC" id="3.5.1.23" evidence="5"/>
<evidence type="ECO:0000259" key="8">
    <source>
        <dbReference type="Pfam" id="PF17048"/>
    </source>
</evidence>
<dbReference type="InParanoid" id="A0A2R5G8B8"/>
<feature type="chain" id="PRO_5015302230" description="Neutral ceramidase" evidence="6">
    <location>
        <begin position="25"/>
        <end position="749"/>
    </location>
</feature>
<feature type="domain" description="Neutral/alkaline non-lysosomal ceramidase N-terminal" evidence="7">
    <location>
        <begin position="40"/>
        <end position="522"/>
    </location>
</feature>
<dbReference type="PANTHER" id="PTHR12670:SF1">
    <property type="entry name" value="NEUTRAL CERAMIDASE"/>
    <property type="match status" value="1"/>
</dbReference>
<comment type="caution">
    <text evidence="9">The sequence shown here is derived from an EMBL/GenBank/DDBJ whole genome shotgun (WGS) entry which is preliminary data.</text>
</comment>
<keyword evidence="10" id="KW-1185">Reference proteome</keyword>
<feature type="binding site" evidence="4">
    <location>
        <position position="132"/>
    </location>
    <ligand>
        <name>Zn(2+)</name>
        <dbReference type="ChEBI" id="CHEBI:29105"/>
    </ligand>
</feature>
<evidence type="ECO:0000256" key="2">
    <source>
        <dbReference type="ARBA" id="ARBA00022801"/>
    </source>
</evidence>
<evidence type="ECO:0000256" key="5">
    <source>
        <dbReference type="RuleBase" id="RU366019"/>
    </source>
</evidence>
<name>A0A2R5G8B8_9STRA</name>
<feature type="binding site" evidence="4">
    <location>
        <position position="455"/>
    </location>
    <ligand>
        <name>Zn(2+)</name>
        <dbReference type="ChEBI" id="CHEBI:29105"/>
    </ligand>
</feature>
<keyword evidence="5" id="KW-0443">Lipid metabolism</keyword>
<dbReference type="Proteomes" id="UP000241890">
    <property type="component" value="Unassembled WGS sequence"/>
</dbReference>
<dbReference type="GO" id="GO:0017040">
    <property type="term" value="F:N-acylsphingosine amidohydrolase activity"/>
    <property type="evidence" value="ECO:0007669"/>
    <property type="project" value="UniProtKB-UniRule"/>
</dbReference>
<dbReference type="Pfam" id="PF17048">
    <property type="entry name" value="Ceramidse_alk_C"/>
    <property type="match status" value="1"/>
</dbReference>
<evidence type="ECO:0000313" key="9">
    <source>
        <dbReference type="EMBL" id="GBG27306.1"/>
    </source>
</evidence>
<feature type="binding site" evidence="4">
    <location>
        <position position="494"/>
    </location>
    <ligand>
        <name>Zn(2+)</name>
        <dbReference type="ChEBI" id="CHEBI:29105"/>
    </ligand>
</feature>
<dbReference type="InterPro" id="IPR031329">
    <property type="entry name" value="NEUT/ALK_ceramidase_N"/>
</dbReference>
<comment type="cofactor">
    <cofactor evidence="4">
        <name>Zn(2+)</name>
        <dbReference type="ChEBI" id="CHEBI:29105"/>
    </cofactor>
    <text evidence="4">Binds 1 zinc ion per subunit.</text>
</comment>
<sequence>MMSFPRSRFLVVLALVIVTIATLTTPVITSATASERDGVFNVGIAKQDVTGPVAGQTMMGYADMLQRAKGLLNRLFVRAYVIEDANGSLVALIHCDIHSIPLALHEAVVTKLVELFPDGEFTADNIVIHAQHTHSGPGGLHSFYLYYLTVLGFSPVHFDMVTARIVKAVQDAYTLRAPRRLEVTWTEIRNCSAQRSIGAYMANPAEERARYDDVKNNKMTVVRVIDEADGEPKVAALWTFFAVHTTSLVGANNMVSSDNKGYAEWLLESKYPDTSVAFFQIDAGDVSPNTVDRGDGTFTGVHDTDFVRSAEVIGRCQANAAEAVLFDRGPHPWSLLKSSLWSRKVAFDFPSHATREGLGLCPAVSGLQMLAGTEDGRGVPLVYEGRLRAPGASFVRYLTGLIIGRTDIPDDVQACHAPKDCALATGLTDPPATPRVLPVQVVSIGGLALAVLPFEVTTMSGRRIRDTVRSALTKASRDVEHVEVLACSNAYAGYLATAEEYDVQHYEGASTHFGRNQLRAIQDMLTRIIEDGPEAQALAAPVFVAEGRTAPLDVATKMLDDNARFPPGVKLGDTLTDVPLGQEFARGDLVEATFWCARPLNSQFLIKSFCDVQTKAADSSTWTTIANDHDWNLRFFWRSRWAIFSTCTCQWIVPEDQGSGTYRIVHRGVVSRNDLPQKYKSVSRQFQTLATDSAVLANTSLGYHYGVPEEIATALLLIAVLAIVVSRSCKAFGRAATKRDTLSEKTKRT</sequence>
<reference evidence="9 10" key="1">
    <citation type="submission" date="2017-12" db="EMBL/GenBank/DDBJ databases">
        <title>Sequencing, de novo assembly and annotation of complete genome of a new Thraustochytrid species, strain FCC1311.</title>
        <authorList>
            <person name="Sedici K."/>
            <person name="Godart F."/>
            <person name="Aiese Cigliano R."/>
            <person name="Sanseverino W."/>
            <person name="Barakat M."/>
            <person name="Ortet P."/>
            <person name="Marechal E."/>
            <person name="Cagnac O."/>
            <person name="Amato A."/>
        </authorList>
    </citation>
    <scope>NUCLEOTIDE SEQUENCE [LARGE SCALE GENOMIC DNA]</scope>
</reference>
<dbReference type="AlphaFoldDB" id="A0A2R5G8B8"/>
<dbReference type="OrthoDB" id="191371at2759"/>
<evidence type="ECO:0000256" key="1">
    <source>
        <dbReference type="ARBA" id="ARBA00009835"/>
    </source>
</evidence>
<feature type="signal peptide" evidence="6">
    <location>
        <begin position="1"/>
        <end position="24"/>
    </location>
</feature>
<keyword evidence="5" id="KW-0746">Sphingolipid metabolism</keyword>
<proteinExistence type="inferred from homology"/>
<dbReference type="GO" id="GO:0046514">
    <property type="term" value="P:ceramide catabolic process"/>
    <property type="evidence" value="ECO:0007669"/>
    <property type="project" value="InterPro"/>
</dbReference>
<dbReference type="GO" id="GO:0046512">
    <property type="term" value="P:sphingosine biosynthetic process"/>
    <property type="evidence" value="ECO:0007669"/>
    <property type="project" value="TreeGrafter"/>
</dbReference>
<dbReference type="InterPro" id="IPR006823">
    <property type="entry name" value="Ceramidase_alk"/>
</dbReference>
<evidence type="ECO:0000259" key="7">
    <source>
        <dbReference type="Pfam" id="PF04734"/>
    </source>
</evidence>
<keyword evidence="4" id="KW-0862">Zinc</keyword>
<feature type="active site" description="Nucleophile" evidence="3">
    <location>
        <position position="287"/>
    </location>
</feature>
<comment type="similarity">
    <text evidence="1 5">Belongs to the neutral ceramidase family.</text>
</comment>
<dbReference type="Gene3D" id="2.60.40.2300">
    <property type="entry name" value="Neutral/alkaline non-lysosomal ceramidase, C-terminal domain"/>
    <property type="match status" value="1"/>
</dbReference>
<dbReference type="InterPro" id="IPR031331">
    <property type="entry name" value="NEUT/ALK_ceramidase_C"/>
</dbReference>